<dbReference type="Proteomes" id="UP001595476">
    <property type="component" value="Unassembled WGS sequence"/>
</dbReference>
<evidence type="ECO:0000313" key="2">
    <source>
        <dbReference type="EMBL" id="MFC3151351.1"/>
    </source>
</evidence>
<feature type="transmembrane region" description="Helical" evidence="1">
    <location>
        <begin position="105"/>
        <end position="125"/>
    </location>
</feature>
<keyword evidence="1" id="KW-0472">Membrane</keyword>
<name>A0ABV7HF66_9GAMM</name>
<gene>
    <name evidence="2" type="ORF">ACFOEK_09975</name>
</gene>
<dbReference type="RefSeq" id="WP_386719946.1">
    <property type="nucleotide sequence ID" value="NZ_JBHRSZ010000004.1"/>
</dbReference>
<accession>A0ABV7HF66</accession>
<proteinExistence type="predicted"/>
<keyword evidence="1" id="KW-1133">Transmembrane helix</keyword>
<feature type="transmembrane region" description="Helical" evidence="1">
    <location>
        <begin position="5"/>
        <end position="22"/>
    </location>
</feature>
<comment type="caution">
    <text evidence="2">The sequence shown here is derived from an EMBL/GenBank/DDBJ whole genome shotgun (WGS) entry which is preliminary data.</text>
</comment>
<keyword evidence="3" id="KW-1185">Reference proteome</keyword>
<organism evidence="2 3">
    <name type="scientific">Litoribrevibacter euphylliae</name>
    <dbReference type="NCBI Taxonomy" id="1834034"/>
    <lineage>
        <taxon>Bacteria</taxon>
        <taxon>Pseudomonadati</taxon>
        <taxon>Pseudomonadota</taxon>
        <taxon>Gammaproteobacteria</taxon>
        <taxon>Oceanospirillales</taxon>
        <taxon>Oceanospirillaceae</taxon>
        <taxon>Litoribrevibacter</taxon>
    </lineage>
</organism>
<feature type="transmembrane region" description="Helical" evidence="1">
    <location>
        <begin position="42"/>
        <end position="60"/>
    </location>
</feature>
<sequence>MLARILISLGVCIFAVIVPVLEINVSHVFNPDWPAHARFHEVWQLFTNCGIGLLCLWLTWLKNNVRLASVLIVLVMGGVLFAHATETFYGGSVLSGNLSKTLLGLELAAFAACLAIVFAMVAAVLDMRSKVQ</sequence>
<protein>
    <submittedName>
        <fullName evidence="2">Uncharacterized protein</fullName>
    </submittedName>
</protein>
<feature type="transmembrane region" description="Helical" evidence="1">
    <location>
        <begin position="67"/>
        <end position="85"/>
    </location>
</feature>
<reference evidence="3" key="1">
    <citation type="journal article" date="2019" name="Int. J. Syst. Evol. Microbiol.">
        <title>The Global Catalogue of Microorganisms (GCM) 10K type strain sequencing project: providing services to taxonomists for standard genome sequencing and annotation.</title>
        <authorList>
            <consortium name="The Broad Institute Genomics Platform"/>
            <consortium name="The Broad Institute Genome Sequencing Center for Infectious Disease"/>
            <person name="Wu L."/>
            <person name="Ma J."/>
        </authorList>
    </citation>
    <scope>NUCLEOTIDE SEQUENCE [LARGE SCALE GENOMIC DNA]</scope>
    <source>
        <strain evidence="3">KCTC 52438</strain>
    </source>
</reference>
<dbReference type="EMBL" id="JBHRSZ010000004">
    <property type="protein sequence ID" value="MFC3151351.1"/>
    <property type="molecule type" value="Genomic_DNA"/>
</dbReference>
<evidence type="ECO:0000256" key="1">
    <source>
        <dbReference type="SAM" id="Phobius"/>
    </source>
</evidence>
<evidence type="ECO:0000313" key="3">
    <source>
        <dbReference type="Proteomes" id="UP001595476"/>
    </source>
</evidence>
<keyword evidence="1" id="KW-0812">Transmembrane</keyword>